<reference evidence="1" key="1">
    <citation type="submission" date="2019-08" db="EMBL/GenBank/DDBJ databases">
        <authorList>
            <person name="Kucharzyk K."/>
            <person name="Murdoch R.W."/>
            <person name="Higgins S."/>
            <person name="Loffler F."/>
        </authorList>
    </citation>
    <scope>NUCLEOTIDE SEQUENCE</scope>
</reference>
<gene>
    <name evidence="1" type="ORF">SDC9_20161</name>
    <name evidence="2" type="ORF">SDC9_20222</name>
</gene>
<sequence length="289" mass="33249">MNTIDFFDSTDDLRAFAPGVDGSLLLESLYPSFLHTKTKIINVISRKVYDAILDIYPTPDSELQKVVFALKTAIANYTMYKYSIFDAVSKNGSEKKLYKYQLEEIKEEYITLFWSSMDELLNYLDERKDFGGWDTTNQFKEREGLVIKDAVEFNSFFGIDYSSYFFTKILFLIKKLNQDEIVPRVGDIASITNQRLKDKCKRALCSHVMADAVMLFDITELPKSIRNDVAHEFTKGGTAVQVREKLNAILMKDVLGYYSDIERAKIISSGVTENVVNNNRESDKIYFMS</sequence>
<accession>A0A644U5X9</accession>
<protein>
    <submittedName>
        <fullName evidence="1">Uncharacterized protein</fullName>
    </submittedName>
</protein>
<dbReference type="EMBL" id="VSSQ01000080">
    <property type="protein sequence ID" value="MPL74411.1"/>
    <property type="molecule type" value="Genomic_DNA"/>
</dbReference>
<dbReference type="AlphaFoldDB" id="A0A644U5X9"/>
<proteinExistence type="predicted"/>
<dbReference type="InterPro" id="IPR046558">
    <property type="entry name" value="DUF6712"/>
</dbReference>
<organism evidence="1">
    <name type="scientific">bioreactor metagenome</name>
    <dbReference type="NCBI Taxonomy" id="1076179"/>
    <lineage>
        <taxon>unclassified sequences</taxon>
        <taxon>metagenomes</taxon>
        <taxon>ecological metagenomes</taxon>
    </lineage>
</organism>
<evidence type="ECO:0000313" key="1">
    <source>
        <dbReference type="EMBL" id="MPL74350.1"/>
    </source>
</evidence>
<evidence type="ECO:0000313" key="2">
    <source>
        <dbReference type="EMBL" id="MPL74411.1"/>
    </source>
</evidence>
<comment type="caution">
    <text evidence="1">The sequence shown here is derived from an EMBL/GenBank/DDBJ whole genome shotgun (WGS) entry which is preliminary data.</text>
</comment>
<name>A0A644U5X9_9ZZZZ</name>
<dbReference type="EMBL" id="VSSQ01000080">
    <property type="protein sequence ID" value="MPL74350.1"/>
    <property type="molecule type" value="Genomic_DNA"/>
</dbReference>
<dbReference type="Pfam" id="PF20459">
    <property type="entry name" value="DUF6712"/>
    <property type="match status" value="1"/>
</dbReference>